<evidence type="ECO:0000313" key="2">
    <source>
        <dbReference type="Proteomes" id="UP001180616"/>
    </source>
</evidence>
<protein>
    <submittedName>
        <fullName evidence="1">Uncharacterized protein</fullName>
    </submittedName>
</protein>
<accession>A0ABY9R502</accession>
<sequence>MEKYAKDGQELAGEVFALKQELPTAFPAREKMVREAIKQLEKAGGLPEFEQAEVLKKHVEWLRDEAASCPKAEKEIWTARLTNMNHIILNKVMQRE</sequence>
<proteinExistence type="predicted"/>
<dbReference type="Proteomes" id="UP001180616">
    <property type="component" value="Chromosome"/>
</dbReference>
<dbReference type="EMBL" id="CP133659">
    <property type="protein sequence ID" value="WMW66307.1"/>
    <property type="molecule type" value="Genomic_DNA"/>
</dbReference>
<keyword evidence="2" id="KW-1185">Reference proteome</keyword>
<reference evidence="1" key="1">
    <citation type="submission" date="2023-09" db="EMBL/GenBank/DDBJ databases">
        <authorList>
            <consortium name="CW5 consortium"/>
            <person name="Lu C.-W."/>
        </authorList>
    </citation>
    <scope>NUCLEOTIDE SEQUENCE</scope>
    <source>
        <strain evidence="1">KPS</strain>
    </source>
</reference>
<dbReference type="RefSeq" id="WP_309542210.1">
    <property type="nucleotide sequence ID" value="NZ_CP133659.1"/>
</dbReference>
<gene>
    <name evidence="1" type="ORF">KPS_000873</name>
</gene>
<organism evidence="1 2">
    <name type="scientific">Nitratidesulfovibrio liaohensis</name>
    <dbReference type="NCBI Taxonomy" id="2604158"/>
    <lineage>
        <taxon>Bacteria</taxon>
        <taxon>Pseudomonadati</taxon>
        <taxon>Thermodesulfobacteriota</taxon>
        <taxon>Desulfovibrionia</taxon>
        <taxon>Desulfovibrionales</taxon>
        <taxon>Desulfovibrionaceae</taxon>
        <taxon>Nitratidesulfovibrio</taxon>
    </lineage>
</organism>
<name>A0ABY9R502_9BACT</name>
<evidence type="ECO:0000313" key="1">
    <source>
        <dbReference type="EMBL" id="WMW66307.1"/>
    </source>
</evidence>